<keyword evidence="2" id="KW-0732">Signal</keyword>
<feature type="region of interest" description="Disordered" evidence="1">
    <location>
        <begin position="27"/>
        <end position="64"/>
    </location>
</feature>
<reference evidence="4" key="1">
    <citation type="submission" date="2015-03" db="EMBL/GenBank/DDBJ databases">
        <authorList>
            <person name="Urmite Genomes"/>
        </authorList>
    </citation>
    <scope>NUCLEOTIDE SEQUENCE [LARGE SCALE GENOMIC DNA]</scope>
    <source>
        <strain evidence="4">CSUR P1344</strain>
    </source>
</reference>
<dbReference type="AlphaFoldDB" id="A0A0U1DJU3"/>
<sequence precursor="true">MSTPTVRLVAVVSVGCAGLLACGSQHAAPPTPASSSVTKPVASTSSSASATAPGSPGESPTTTTTPTCVGLSICPPPPPDAEGNPACYYADGWRADDTGAGIEAWYFRDPKNPSGPEKVTAIVRKKDGTTESQDADIEPGQQVHRFGFPNAAPSTVQEVLFSSPAGRCFVIGPG</sequence>
<evidence type="ECO:0000256" key="2">
    <source>
        <dbReference type="SAM" id="SignalP"/>
    </source>
</evidence>
<feature type="compositionally biased region" description="Low complexity" evidence="1">
    <location>
        <begin position="33"/>
        <end position="64"/>
    </location>
</feature>
<keyword evidence="4" id="KW-1185">Reference proteome</keyword>
<evidence type="ECO:0000313" key="3">
    <source>
        <dbReference type="EMBL" id="CQD17965.1"/>
    </source>
</evidence>
<dbReference type="Proteomes" id="UP000199601">
    <property type="component" value="Unassembled WGS sequence"/>
</dbReference>
<name>A0A0U1DJU3_9MYCO</name>
<protein>
    <submittedName>
        <fullName evidence="3">Uncharacterized protein</fullName>
    </submittedName>
</protein>
<accession>A0A0U1DJU3</accession>
<evidence type="ECO:0000256" key="1">
    <source>
        <dbReference type="SAM" id="MobiDB-lite"/>
    </source>
</evidence>
<gene>
    <name evidence="3" type="ORF">BN000_04019</name>
</gene>
<proteinExistence type="predicted"/>
<feature type="signal peptide" evidence="2">
    <location>
        <begin position="1"/>
        <end position="27"/>
    </location>
</feature>
<dbReference type="RefSeq" id="WP_085241955.1">
    <property type="nucleotide sequence ID" value="NZ_LQOU01000035.1"/>
</dbReference>
<dbReference type="EMBL" id="CTEC01000002">
    <property type="protein sequence ID" value="CQD17965.1"/>
    <property type="molecule type" value="Genomic_DNA"/>
</dbReference>
<organism evidence="3 4">
    <name type="scientific">Mycobacterium europaeum</name>
    <dbReference type="NCBI Taxonomy" id="761804"/>
    <lineage>
        <taxon>Bacteria</taxon>
        <taxon>Bacillati</taxon>
        <taxon>Actinomycetota</taxon>
        <taxon>Actinomycetes</taxon>
        <taxon>Mycobacteriales</taxon>
        <taxon>Mycobacteriaceae</taxon>
        <taxon>Mycobacterium</taxon>
        <taxon>Mycobacterium simiae complex</taxon>
    </lineage>
</organism>
<feature type="chain" id="PRO_5015048520" evidence="2">
    <location>
        <begin position="28"/>
        <end position="174"/>
    </location>
</feature>
<evidence type="ECO:0000313" key="4">
    <source>
        <dbReference type="Proteomes" id="UP000199601"/>
    </source>
</evidence>
<dbReference type="PROSITE" id="PS51257">
    <property type="entry name" value="PROKAR_LIPOPROTEIN"/>
    <property type="match status" value="1"/>
</dbReference>